<dbReference type="Proteomes" id="UP000324288">
    <property type="component" value="Chromosome"/>
</dbReference>
<organism evidence="3 5">
    <name type="scientific">Lawsonella clevelandensis</name>
    <dbReference type="NCBI Taxonomy" id="1528099"/>
    <lineage>
        <taxon>Bacteria</taxon>
        <taxon>Bacillati</taxon>
        <taxon>Actinomycetota</taxon>
        <taxon>Actinomycetes</taxon>
        <taxon>Mycobacteriales</taxon>
        <taxon>Lawsonellaceae</taxon>
        <taxon>Lawsonella</taxon>
    </lineage>
</organism>
<dbReference type="OrthoDB" id="56883at2"/>
<dbReference type="SUPFAM" id="SSF56601">
    <property type="entry name" value="beta-lactamase/transpeptidase-like"/>
    <property type="match status" value="1"/>
</dbReference>
<dbReference type="PANTHER" id="PTHR30023">
    <property type="entry name" value="D-ALANYL-D-ALANINE CARBOXYPEPTIDASE"/>
    <property type="match status" value="1"/>
</dbReference>
<name>A0A0M4MLM8_9ACTN</name>
<comment type="similarity">
    <text evidence="1">Belongs to the peptidase S13 family.</text>
</comment>
<evidence type="ECO:0000256" key="1">
    <source>
        <dbReference type="ARBA" id="ARBA00006096"/>
    </source>
</evidence>
<dbReference type="NCBIfam" id="TIGR00666">
    <property type="entry name" value="PBP4"/>
    <property type="match status" value="1"/>
</dbReference>
<dbReference type="RefSeq" id="WP_053962220.1">
    <property type="nucleotide sequence ID" value="NZ_CAJPTR010000084.1"/>
</dbReference>
<dbReference type="InterPro" id="IPR000667">
    <property type="entry name" value="Peptidase_S13"/>
</dbReference>
<sequence length="462" mass="49042">MKDRKRLTIALSVLMVILLAVGTALAFYIVPRMRGVNATDSSSWVKGIALPPTMEERDDVFQPVSQDAPIPDADILSARLNALLSDSTMANFTGSVHDAMSGKTLWEHQPDKALQSASVMKLLTAQAALLVLPDEQRVKTETLLLGNGTVVLRGYGDVTLSTARTGQDSFYHGAARLSELAKHTKVALQKRGITATKVVVDTSLYQESAMAKGWNSADIGGGFIAPMSPVMVDGARLNASWEDSPRAESPATQAGRALAHYLGVDTVTVTSTRTKTSTVLGTVWSAPLLTRLHDVLIHSDNVLAEAIGREIAVKEGQPATFQGATIAIRHILEKNDINTSGLKMFDSSGLSLRNRVSSHTLVDVLRLSAKKSQSRALLDDLPVSGGSGTLSNRFYDGSSARGWIRAKTGTLSTASSLAGIAVTQNGRVLVFAFIINGEGPSTARPVLDALAATLQACGCQPK</sequence>
<dbReference type="PANTHER" id="PTHR30023:SF0">
    <property type="entry name" value="PENICILLIN-SENSITIVE CARBOXYPEPTIDASE A"/>
    <property type="match status" value="1"/>
</dbReference>
<dbReference type="GO" id="GO:0000270">
    <property type="term" value="P:peptidoglycan metabolic process"/>
    <property type="evidence" value="ECO:0007669"/>
    <property type="project" value="TreeGrafter"/>
</dbReference>
<dbReference type="Pfam" id="PF02113">
    <property type="entry name" value="Peptidase_S13"/>
    <property type="match status" value="2"/>
</dbReference>
<evidence type="ECO:0000313" key="4">
    <source>
        <dbReference type="EMBL" id="VHO01113.1"/>
    </source>
</evidence>
<protein>
    <submittedName>
        <fullName evidence="4">D-alanyl-D-alanine carboxypeptidase DacC</fullName>
    </submittedName>
</protein>
<keyword evidence="4" id="KW-0645">Protease</keyword>
<dbReference type="Gene3D" id="3.40.710.10">
    <property type="entry name" value="DD-peptidase/beta-lactamase superfamily"/>
    <property type="match status" value="2"/>
</dbReference>
<evidence type="ECO:0000313" key="3">
    <source>
        <dbReference type="EMBL" id="ALE19191.1"/>
    </source>
</evidence>
<gene>
    <name evidence="4" type="primary">dacC</name>
    <name evidence="3" type="ORF">AL705_05880</name>
    <name evidence="4" type="ORF">LC603019_01161</name>
</gene>
<evidence type="ECO:0000313" key="6">
    <source>
        <dbReference type="Proteomes" id="UP000324288"/>
    </source>
</evidence>
<evidence type="ECO:0000256" key="2">
    <source>
        <dbReference type="ARBA" id="ARBA00022801"/>
    </source>
</evidence>
<dbReference type="KEGG" id="cbq:AL705_05880"/>
<reference evidence="3 5" key="1">
    <citation type="journal article" date="2015" name="Genome Announc.">
        <title>Complete Genome Sequences for Two Strains of a Novel Fastidious, Partially Acid-Fast, Gram-Positive Corynebacterineae Bacterium, Derived from Human Clinical Samples.</title>
        <authorList>
            <person name="Nicholson A.C."/>
            <person name="Bell M."/>
            <person name="Humrighouse B.W."/>
            <person name="McQuiston J.R."/>
        </authorList>
    </citation>
    <scope>NUCLEOTIDE SEQUENCE [LARGE SCALE GENOMIC DNA]</scope>
    <source>
        <strain evidence="3 5">X1698</strain>
    </source>
</reference>
<dbReference type="GO" id="GO:0004185">
    <property type="term" value="F:serine-type carboxypeptidase activity"/>
    <property type="evidence" value="ECO:0007669"/>
    <property type="project" value="InterPro"/>
</dbReference>
<dbReference type="AlphaFoldDB" id="A0A0M4MLM8"/>
<evidence type="ECO:0000313" key="5">
    <source>
        <dbReference type="Proteomes" id="UP000068137"/>
    </source>
</evidence>
<accession>A0A0M4MLM8</accession>
<keyword evidence="2" id="KW-0378">Hydrolase</keyword>
<dbReference type="GO" id="GO:0006508">
    <property type="term" value="P:proteolysis"/>
    <property type="evidence" value="ECO:0007669"/>
    <property type="project" value="InterPro"/>
</dbReference>
<dbReference type="STRING" id="1528099.AL705_05880"/>
<dbReference type="EMBL" id="LR584267">
    <property type="protein sequence ID" value="VHO01113.1"/>
    <property type="molecule type" value="Genomic_DNA"/>
</dbReference>
<reference evidence="4 6" key="3">
    <citation type="submission" date="2019-04" db="EMBL/GenBank/DDBJ databases">
        <authorList>
            <person name="Seth-Smith MB H."/>
            <person name="Seth-Smith H."/>
        </authorList>
    </citation>
    <scope>NUCLEOTIDE SEQUENCE [LARGE SCALE GENOMIC DNA]</scope>
    <source>
        <strain evidence="4">USB-603019</strain>
    </source>
</reference>
<dbReference type="GeneID" id="84895068"/>
<dbReference type="PRINTS" id="PR00922">
    <property type="entry name" value="DADACBPTASE3"/>
</dbReference>
<keyword evidence="6" id="KW-1185">Reference proteome</keyword>
<dbReference type="InterPro" id="IPR012338">
    <property type="entry name" value="Beta-lactam/transpept-like"/>
</dbReference>
<dbReference type="PATRIC" id="fig|1528099.3.peg.1158"/>
<keyword evidence="4" id="KW-0121">Carboxypeptidase</keyword>
<proteinExistence type="inferred from homology"/>
<reference evidence="3" key="2">
    <citation type="journal article" date="2016" name="Int. J. Syst. Evol. Microbiol.">
        <title>Lawsonella clevelandensis gen. nov., sp. nov., a new member of the suborder Corynebacterineae isolated from human abscesses.</title>
        <authorList>
            <person name="Bell M.E."/>
            <person name="Bernard K.A."/>
            <person name="Harrington S.M."/>
            <person name="Patel N.B."/>
            <person name="Tucker T.A."/>
            <person name="Metcalfe M.G."/>
            <person name="McQuiston J.R."/>
        </authorList>
    </citation>
    <scope>NUCLEOTIDE SEQUENCE</scope>
    <source>
        <strain evidence="3">X1698</strain>
    </source>
</reference>
<dbReference type="EMBL" id="CP012390">
    <property type="protein sequence ID" value="ALE19191.1"/>
    <property type="molecule type" value="Genomic_DNA"/>
</dbReference>
<dbReference type="Proteomes" id="UP000068137">
    <property type="component" value="Chromosome"/>
</dbReference>